<sequence length="1686" mass="184099">MHPALSVLFNPSWRVYNFRLLCLAAVGAIIYFALTYTGFIWDDGVGARLYPALSVILLHHGVLIFNWKIPGLAIFDLLLVVLELGAMCYFSAFDWSYNFMYEDNNASKFVFIPLIVLLAFSMIFRVATIVKSPTRFYRQPFALLGECRKVVPAYTPMSVLLNRSIARPLVGGEATPIILLRAFIISCIAVGLPAVGIYYIIVLPIRTQTYTRELAGFRSSVDGAFELPQDSDRATVIMNSFIVNSTACGTDCTVDWSTLTGSFSGATIPASVCQNKTLLVPGEHFSRDLDQLIVCEYPWSFNQILTVSLTVPSGMGVRMLPVAGDLVTIDPETRIPKNLDLFNYIDLAATEGDNWVPLLSGSRLFGTVTWTRRQVQALKWGWVAMRWKTLYTPTVSAVQQDLHAVVGSNTNLTSLTLWNPYSGATRAVQESQDASPVSGLSTFGGFWTFVDGVFVLVFGANIIYFLLGRRPLSALGLIHIFQRRALIRRWHADFPALRTEGGMPGTRAAGIVAFVRERLIDVGEYEDVGGVVVEPQRRDEEEDLEKESLFDPAATAQGQQQHLRSGSEDKYDIIFAGGGTTACITAGRLATAFPHLSILILERGPSTKDKPEHVQPGRCASHLAVGSKTMSFYSTVTDGAVVLPFGQCVGGGSAAETYEIEPGKATHGSDGPLKVSFGGDNGLDLWSQFIDIGSQIEKDRPKSDEGNGFDADSVNVFFRIPKCISSTGRRSDAAHHYIYNNNFANLSVLDGCLVNRVLIENGVATGVEFSFDAQVHESAPGNIQTVEARKLVVVSAGPMGSPLILERSGIGRKELLERKITKIIWVGASYTLDPDSEVMLLVSREDPQRIRAAEQQWENGGVGLLGTNGLEAAIKLRPHPDELLELGQELKKYWNEDFAALPDKPWGMWWDCHSIPKGTCGIDPQCTLNADVVHLRLLIPFGSTTSMSVFSFLCYPKARGHLHISSADPVAAPNVQPPVISDPGEIVALRWAYKIGREIARRFDSFRGVVLDSQPAFKPDRPAAHTETEPVSLQAPKIVYSKDDDDAIDAFVLKTCLPTTYHSLGTCAMKPLDQGGVVDSKLNVYGIQKLKVVDLSIAPSNVNASLAAAFPHLSILVLERGPSTKDKPEHVQPGRCGSHLVLGSKTMGSYTVMSAPSEEQVGNRPVVMPFGQCVGGGSAVNWMMYNRPAASDFDEWEKTFGNEGWGAKDMIAMLQKAETYEIEPGKPTHGSDGPLKVSFGGDNGLDLWSQFIDIGSQIEKGRPKSDEGNGFDANSVNVFFRIPKWISSTGRRSDAAHHYIYNNNLANLLVLDGCLVNRILIENGVATGVEYFFDAQVHESAPGNLRTVKARKLVVVSAGTMSSPLILERSGIGRTEILERVGIPVLADLPGVGENYQDHLTSIASYVLDPDSEAMLLVSSQDPQMTRVAEQKWENGGAGVLGTNGIEAAIKLRPHPDELTEFAPELTKYWNEDFAVFPDKPLICVGNAVGLPFNPERLLVPLASNTCMAVFSFLGYPKSRGHLHIRSMDPLEAPDFQTPVLSDPGEIAALRWGYKIGREIARRFDSFRGVVLEAQPAFKPDSSAAHTETEPVPLHAPKIVYSKEDNDAIDIFVRQSFPFFHSLGTCAMKPLEQGGVVDSKLNVYGIQKLKVADLSIVPSNVNANTYSTAVAIGEKAAEIIAEELGL</sequence>
<dbReference type="Proteomes" id="UP001221142">
    <property type="component" value="Unassembled WGS sequence"/>
</dbReference>
<keyword evidence="3" id="KW-0812">Transmembrane</keyword>
<comment type="similarity">
    <text evidence="2">Belongs to the GMC oxidoreductase family.</text>
</comment>
<dbReference type="InterPro" id="IPR036188">
    <property type="entry name" value="FAD/NAD-bd_sf"/>
</dbReference>
<dbReference type="Gene3D" id="3.30.560.10">
    <property type="entry name" value="Glucose Oxidase, domain 3"/>
    <property type="match status" value="3"/>
</dbReference>
<dbReference type="GO" id="GO:0016614">
    <property type="term" value="F:oxidoreductase activity, acting on CH-OH group of donors"/>
    <property type="evidence" value="ECO:0007669"/>
    <property type="project" value="InterPro"/>
</dbReference>
<dbReference type="InterPro" id="IPR012132">
    <property type="entry name" value="GMC_OxRdtase"/>
</dbReference>
<feature type="transmembrane region" description="Helical" evidence="3">
    <location>
        <begin position="77"/>
        <end position="97"/>
    </location>
</feature>
<dbReference type="Pfam" id="PF05199">
    <property type="entry name" value="GMC_oxred_C"/>
    <property type="match status" value="2"/>
</dbReference>
<dbReference type="SUPFAM" id="SSF54373">
    <property type="entry name" value="FAD-linked reductases, C-terminal domain"/>
    <property type="match status" value="2"/>
</dbReference>
<protein>
    <recommendedName>
        <fullName evidence="4">Glucose-methanol-choline oxidoreductase N-terminal domain-containing protein</fullName>
    </recommendedName>
</protein>
<proteinExistence type="inferred from homology"/>
<dbReference type="PROSITE" id="PS00624">
    <property type="entry name" value="GMC_OXRED_2"/>
    <property type="match status" value="2"/>
</dbReference>
<keyword evidence="6" id="KW-1185">Reference proteome</keyword>
<dbReference type="InterPro" id="IPR000172">
    <property type="entry name" value="GMC_OxRdtase_N"/>
</dbReference>
<feature type="transmembrane region" description="Helical" evidence="3">
    <location>
        <begin position="446"/>
        <end position="467"/>
    </location>
</feature>
<feature type="domain" description="Glucose-methanol-choline oxidoreductase N-terminal" evidence="4">
    <location>
        <begin position="797"/>
        <end position="811"/>
    </location>
</feature>
<feature type="transmembrane region" description="Helical" evidence="3">
    <location>
        <begin position="47"/>
        <end position="65"/>
    </location>
</feature>
<evidence type="ECO:0000256" key="3">
    <source>
        <dbReference type="SAM" id="Phobius"/>
    </source>
</evidence>
<organism evidence="5 6">
    <name type="scientific">Roridomyces roridus</name>
    <dbReference type="NCBI Taxonomy" id="1738132"/>
    <lineage>
        <taxon>Eukaryota</taxon>
        <taxon>Fungi</taxon>
        <taxon>Dikarya</taxon>
        <taxon>Basidiomycota</taxon>
        <taxon>Agaricomycotina</taxon>
        <taxon>Agaricomycetes</taxon>
        <taxon>Agaricomycetidae</taxon>
        <taxon>Agaricales</taxon>
        <taxon>Marasmiineae</taxon>
        <taxon>Mycenaceae</taxon>
        <taxon>Roridomyces</taxon>
    </lineage>
</organism>
<dbReference type="InterPro" id="IPR007867">
    <property type="entry name" value="GMC_OxRtase_C"/>
</dbReference>
<evidence type="ECO:0000259" key="4">
    <source>
        <dbReference type="PROSITE" id="PS00624"/>
    </source>
</evidence>
<feature type="transmembrane region" description="Helical" evidence="3">
    <location>
        <begin position="109"/>
        <end position="130"/>
    </location>
</feature>
<accession>A0AAD7FP38</accession>
<feature type="transmembrane region" description="Helical" evidence="3">
    <location>
        <begin position="20"/>
        <end position="41"/>
    </location>
</feature>
<feature type="transmembrane region" description="Helical" evidence="3">
    <location>
        <begin position="178"/>
        <end position="201"/>
    </location>
</feature>
<name>A0AAD7FP38_9AGAR</name>
<comment type="caution">
    <text evidence="5">The sequence shown here is derived from an EMBL/GenBank/DDBJ whole genome shotgun (WGS) entry which is preliminary data.</text>
</comment>
<reference evidence="5" key="1">
    <citation type="submission" date="2023-03" db="EMBL/GenBank/DDBJ databases">
        <title>Massive genome expansion in bonnet fungi (Mycena s.s.) driven by repeated elements and novel gene families across ecological guilds.</title>
        <authorList>
            <consortium name="Lawrence Berkeley National Laboratory"/>
            <person name="Harder C.B."/>
            <person name="Miyauchi S."/>
            <person name="Viragh M."/>
            <person name="Kuo A."/>
            <person name="Thoen E."/>
            <person name="Andreopoulos B."/>
            <person name="Lu D."/>
            <person name="Skrede I."/>
            <person name="Drula E."/>
            <person name="Henrissat B."/>
            <person name="Morin E."/>
            <person name="Kohler A."/>
            <person name="Barry K."/>
            <person name="LaButti K."/>
            <person name="Morin E."/>
            <person name="Salamov A."/>
            <person name="Lipzen A."/>
            <person name="Mereny Z."/>
            <person name="Hegedus B."/>
            <person name="Baldrian P."/>
            <person name="Stursova M."/>
            <person name="Weitz H."/>
            <person name="Taylor A."/>
            <person name="Grigoriev I.V."/>
            <person name="Nagy L.G."/>
            <person name="Martin F."/>
            <person name="Kauserud H."/>
        </authorList>
    </citation>
    <scope>NUCLEOTIDE SEQUENCE</scope>
    <source>
        <strain evidence="5">9284</strain>
    </source>
</reference>
<dbReference type="EMBL" id="JARKIF010000007">
    <property type="protein sequence ID" value="KAJ7634971.1"/>
    <property type="molecule type" value="Genomic_DNA"/>
</dbReference>
<keyword evidence="3" id="KW-0472">Membrane</keyword>
<dbReference type="PANTHER" id="PTHR11552">
    <property type="entry name" value="GLUCOSE-METHANOL-CHOLINE GMC OXIDOREDUCTASE"/>
    <property type="match status" value="1"/>
</dbReference>
<keyword evidence="3" id="KW-1133">Transmembrane helix</keyword>
<evidence type="ECO:0000313" key="5">
    <source>
        <dbReference type="EMBL" id="KAJ7634971.1"/>
    </source>
</evidence>
<dbReference type="Gene3D" id="3.50.50.60">
    <property type="entry name" value="FAD/NAD(P)-binding domain"/>
    <property type="match status" value="3"/>
</dbReference>
<evidence type="ECO:0000313" key="6">
    <source>
        <dbReference type="Proteomes" id="UP001221142"/>
    </source>
</evidence>
<dbReference type="Pfam" id="PF00732">
    <property type="entry name" value="GMC_oxred_N"/>
    <property type="match status" value="2"/>
</dbReference>
<dbReference type="SUPFAM" id="SSF51905">
    <property type="entry name" value="FAD/NAD(P)-binding domain"/>
    <property type="match status" value="2"/>
</dbReference>
<dbReference type="GO" id="GO:0050660">
    <property type="term" value="F:flavin adenine dinucleotide binding"/>
    <property type="evidence" value="ECO:0007669"/>
    <property type="project" value="InterPro"/>
</dbReference>
<dbReference type="PANTHER" id="PTHR11552:SF78">
    <property type="entry name" value="GLUCOSE-METHANOL-CHOLINE OXIDOREDUCTASE N-TERMINAL DOMAIN-CONTAINING PROTEIN"/>
    <property type="match status" value="1"/>
</dbReference>
<gene>
    <name evidence="5" type="ORF">FB45DRAFT_1056923</name>
</gene>
<evidence type="ECO:0000256" key="2">
    <source>
        <dbReference type="ARBA" id="ARBA00010790"/>
    </source>
</evidence>
<comment type="cofactor">
    <cofactor evidence="1">
        <name>FAD</name>
        <dbReference type="ChEBI" id="CHEBI:57692"/>
    </cofactor>
</comment>
<evidence type="ECO:0000256" key="1">
    <source>
        <dbReference type="ARBA" id="ARBA00001974"/>
    </source>
</evidence>
<feature type="domain" description="Glucose-methanol-choline oxidoreductase N-terminal" evidence="4">
    <location>
        <begin position="1359"/>
        <end position="1373"/>
    </location>
</feature>